<proteinExistence type="predicted"/>
<dbReference type="EMBL" id="PJQY01000785">
    <property type="protein sequence ID" value="PQQ07957.1"/>
    <property type="molecule type" value="Genomic_DNA"/>
</dbReference>
<dbReference type="AlphaFoldDB" id="A0A314YNN0"/>
<name>A0A314YNN0_PRUYE</name>
<evidence type="ECO:0000313" key="2">
    <source>
        <dbReference type="Proteomes" id="UP000250321"/>
    </source>
</evidence>
<gene>
    <name evidence="1" type="ORF">Pyn_29859</name>
</gene>
<accession>A0A314YNN0</accession>
<organism evidence="1 2">
    <name type="scientific">Prunus yedoensis var. nudiflora</name>
    <dbReference type="NCBI Taxonomy" id="2094558"/>
    <lineage>
        <taxon>Eukaryota</taxon>
        <taxon>Viridiplantae</taxon>
        <taxon>Streptophyta</taxon>
        <taxon>Embryophyta</taxon>
        <taxon>Tracheophyta</taxon>
        <taxon>Spermatophyta</taxon>
        <taxon>Magnoliopsida</taxon>
        <taxon>eudicotyledons</taxon>
        <taxon>Gunneridae</taxon>
        <taxon>Pentapetalae</taxon>
        <taxon>rosids</taxon>
        <taxon>fabids</taxon>
        <taxon>Rosales</taxon>
        <taxon>Rosaceae</taxon>
        <taxon>Amygdaloideae</taxon>
        <taxon>Amygdaleae</taxon>
        <taxon>Prunus</taxon>
    </lineage>
</organism>
<comment type="caution">
    <text evidence="1">The sequence shown here is derived from an EMBL/GenBank/DDBJ whole genome shotgun (WGS) entry which is preliminary data.</text>
</comment>
<reference evidence="1 2" key="1">
    <citation type="submission" date="2018-02" db="EMBL/GenBank/DDBJ databases">
        <title>Draft genome of wild Prunus yedoensis var. nudiflora.</title>
        <authorList>
            <person name="Baek S."/>
            <person name="Kim J.-H."/>
            <person name="Choi K."/>
            <person name="Kim G.-B."/>
            <person name="Cho A."/>
            <person name="Jang H."/>
            <person name="Shin C.-H."/>
            <person name="Yu H.-J."/>
            <person name="Mun J.-H."/>
        </authorList>
    </citation>
    <scope>NUCLEOTIDE SEQUENCE [LARGE SCALE GENOMIC DNA]</scope>
    <source>
        <strain evidence="2">cv. Jeju island</strain>
        <tissue evidence="1">Leaf</tissue>
    </source>
</reference>
<dbReference type="Proteomes" id="UP000250321">
    <property type="component" value="Unassembled WGS sequence"/>
</dbReference>
<evidence type="ECO:0000313" key="1">
    <source>
        <dbReference type="EMBL" id="PQQ07957.1"/>
    </source>
</evidence>
<keyword evidence="2" id="KW-1185">Reference proteome</keyword>
<sequence length="104" mass="11364">MKAATMQSKSIFLPCKHHPSRYLSLIPLLGAKRCIYLWVSSGLVPVLIQPLILVLPKNIAAPVEALGSLTVADLRIRLQNGLPDSPIHKGDIGQLFLLCPLNFV</sequence>
<protein>
    <submittedName>
        <fullName evidence="1">Uncharacterized protein</fullName>
    </submittedName>
</protein>